<sequence>MVLICKHPSQVVTVNTSYKYGTPEFYAEHFSDMIADVDSEDPATIDNILEGFMMSIDEWFTYHEQQANAYAKLRERVREALAM</sequence>
<proteinExistence type="predicted"/>
<dbReference type="GeneID" id="15009688"/>
<gene>
    <name evidence="1" type="ORF">SWQG_00033</name>
</gene>
<accession>M4NK55</accession>
<keyword evidence="2" id="KW-1185">Reference proteome</keyword>
<reference evidence="1 2" key="1">
    <citation type="submission" date="2010-09" db="EMBL/GenBank/DDBJ databases">
        <title>The Genome Sequence of Synechococcus phage S-RIP2 isolate N1_2007.</title>
        <authorList>
            <consortium name="The Broad Institute Genome Sequencing Platform"/>
            <person name="Henn M.R."/>
            <person name="Marston M."/>
            <person name="Levin J."/>
            <person name="Malboeuf C."/>
            <person name="Casali M."/>
            <person name="Russ C."/>
            <person name="Lennon N."/>
            <person name="Chapman S.B."/>
            <person name="Erlich R."/>
            <person name="Young S.K."/>
            <person name="Yandava C."/>
            <person name="Zeng Q."/>
            <person name="Fitzgerald M.F."/>
            <person name="Alvarado L."/>
            <person name="Anderson S."/>
            <person name="Berlin A."/>
            <person name="Chen Z."/>
            <person name="Freedman E."/>
            <person name="Gellesch M."/>
            <person name="Goldberg J."/>
            <person name="Green L."/>
            <person name="Griggs A."/>
            <person name="Gujja S."/>
            <person name="Heilman E.R."/>
            <person name="Heiman D."/>
            <person name="Hollinger A."/>
            <person name="Howarth C."/>
            <person name="Larson L."/>
            <person name="Mehta T."/>
            <person name="Neiman D."/>
            <person name="Pearson M."/>
            <person name="Roberts A."/>
            <person name="Ryan E."/>
            <person name="Saif S."/>
            <person name="Shea T."/>
            <person name="Shenoy N."/>
            <person name="Sisk P."/>
            <person name="Stolte C."/>
            <person name="Sykes S."/>
            <person name="White J."/>
            <person name="Haas B."/>
            <person name="Nusbaum C."/>
            <person name="Birren B."/>
        </authorList>
    </citation>
    <scope>NUCLEOTIDE SEQUENCE [LARGE SCALE GENOMIC DNA]</scope>
</reference>
<name>M4NK55_9CAUD</name>
<dbReference type="Proteomes" id="UP000204049">
    <property type="component" value="Segment"/>
</dbReference>
<evidence type="ECO:0000313" key="1">
    <source>
        <dbReference type="EMBL" id="AGG91327.1"/>
    </source>
</evidence>
<protein>
    <submittedName>
        <fullName evidence="1">Uncharacterized protein</fullName>
    </submittedName>
</protein>
<organism evidence="1 2">
    <name type="scientific">Synechococcus phage S-RIP2</name>
    <dbReference type="NCBI Taxonomy" id="754040"/>
    <lineage>
        <taxon>Viruses</taxon>
        <taxon>Duplodnaviria</taxon>
        <taxon>Heunggongvirae</taxon>
        <taxon>Uroviricota</taxon>
        <taxon>Caudoviricetes</taxon>
        <taxon>Autographivirales</taxon>
        <taxon>Sednavirus</taxon>
        <taxon>Sednavirus SRIP2</taxon>
    </lineage>
</organism>
<evidence type="ECO:0000313" key="2">
    <source>
        <dbReference type="Proteomes" id="UP000204049"/>
    </source>
</evidence>
<dbReference type="EMBL" id="HQ317389">
    <property type="protein sequence ID" value="AGG91327.1"/>
    <property type="molecule type" value="Genomic_DNA"/>
</dbReference>
<dbReference type="KEGG" id="vg:15009688"/>
<dbReference type="RefSeq" id="YP_007673176.1">
    <property type="nucleotide sequence ID" value="NC_020838.1"/>
</dbReference>